<sequence>MPNYLITGSNRGIGLELCRQIHKRGDNVIATCRKSSKELRDLGVRIEENIEISSNESITNLCKKLSGVNLDCLIHNAGIYEYNSFESLDKKSILRQFEVNALSPICMTQSLKHLLKRSSKVVFITSRMGSIEDNTSGSSYGYRMSKVALSMAAKSLSVDLSREDIHVAILHPGLVSTRMTGFTRNGISPEESANGLLKRIDSLNKNNSGTFWHANGQVLPW</sequence>
<dbReference type="OrthoDB" id="9785826at2"/>
<dbReference type="STRING" id="59925.EU91_0725"/>
<dbReference type="AlphaFoldDB" id="A0A0A1ZHI6"/>
<evidence type="ECO:0000313" key="1">
    <source>
        <dbReference type="EMBL" id="KGF87693.1"/>
    </source>
</evidence>
<dbReference type="PANTHER" id="PTHR45458">
    <property type="entry name" value="SHORT-CHAIN DEHYDROGENASE/REDUCTASE SDR"/>
    <property type="match status" value="1"/>
</dbReference>
<proteinExistence type="predicted"/>
<dbReference type="InterPro" id="IPR002347">
    <property type="entry name" value="SDR_fam"/>
</dbReference>
<gene>
    <name evidence="1" type="ORF">EU91_0725</name>
</gene>
<dbReference type="CDD" id="cd05325">
    <property type="entry name" value="carb_red_sniffer_like_SDR_c"/>
    <property type="match status" value="1"/>
</dbReference>
<dbReference type="GO" id="GO:0016616">
    <property type="term" value="F:oxidoreductase activity, acting on the CH-OH group of donors, NAD or NADP as acceptor"/>
    <property type="evidence" value="ECO:0007669"/>
    <property type="project" value="TreeGrafter"/>
</dbReference>
<reference evidence="2" key="1">
    <citation type="journal article" date="2014" name="Sci. Data">
        <title>Genomes of diverse isolates of the marine cyanobacterium Prochlorococcus.</title>
        <authorList>
            <person name="Biller S."/>
            <person name="Berube P."/>
            <person name="Thompson J."/>
            <person name="Kelly L."/>
            <person name="Roggensack S."/>
            <person name="Awad L."/>
            <person name="Roache-Johnson K."/>
            <person name="Ding H."/>
            <person name="Giovannoni S.J."/>
            <person name="Moore L.R."/>
            <person name="Chisholm S.W."/>
        </authorList>
    </citation>
    <scope>NUCLEOTIDE SEQUENCE [LARGE SCALE GENOMIC DNA]</scope>
    <source>
        <strain evidence="2">GP2</strain>
    </source>
</reference>
<comment type="caution">
    <text evidence="1">The sequence shown here is derived from an EMBL/GenBank/DDBJ whole genome shotgun (WGS) entry which is preliminary data.</text>
</comment>
<organism evidence="1 2">
    <name type="scientific">Prochlorococcus marinus str. GP2</name>
    <dbReference type="NCBI Taxonomy" id="59925"/>
    <lineage>
        <taxon>Bacteria</taxon>
        <taxon>Bacillati</taxon>
        <taxon>Cyanobacteriota</taxon>
        <taxon>Cyanophyceae</taxon>
        <taxon>Synechococcales</taxon>
        <taxon>Prochlorococcaceae</taxon>
        <taxon>Prochlorococcus</taxon>
    </lineage>
</organism>
<dbReference type="Proteomes" id="UP000030598">
    <property type="component" value="Unassembled WGS sequence"/>
</dbReference>
<dbReference type="PRINTS" id="PR00081">
    <property type="entry name" value="GDHRDH"/>
</dbReference>
<dbReference type="SUPFAM" id="SSF51735">
    <property type="entry name" value="NAD(P)-binding Rossmann-fold domains"/>
    <property type="match status" value="1"/>
</dbReference>
<accession>A0A0A1ZHI6</accession>
<dbReference type="EMBL" id="JNAH01000004">
    <property type="protein sequence ID" value="KGF87693.1"/>
    <property type="molecule type" value="Genomic_DNA"/>
</dbReference>
<dbReference type="eggNOG" id="COG0300">
    <property type="taxonomic scope" value="Bacteria"/>
</dbReference>
<dbReference type="Gene3D" id="3.40.50.720">
    <property type="entry name" value="NAD(P)-binding Rossmann-like Domain"/>
    <property type="match status" value="1"/>
</dbReference>
<evidence type="ECO:0000313" key="2">
    <source>
        <dbReference type="Proteomes" id="UP000030598"/>
    </source>
</evidence>
<protein>
    <submittedName>
        <fullName evidence="1">Short-chain dehydrogenase/reductase (SDR)</fullName>
    </submittedName>
</protein>
<name>A0A0A1ZHI6_PROMR</name>
<dbReference type="InterPro" id="IPR036291">
    <property type="entry name" value="NAD(P)-bd_dom_sf"/>
</dbReference>
<dbReference type="Pfam" id="PF00106">
    <property type="entry name" value="adh_short"/>
    <property type="match status" value="1"/>
</dbReference>
<dbReference type="PANTHER" id="PTHR45458:SF1">
    <property type="entry name" value="SHORT CHAIN DEHYDROGENASE"/>
    <property type="match status" value="1"/>
</dbReference>
<dbReference type="RefSeq" id="WP_032524251.1">
    <property type="nucleotide sequence ID" value="NZ_CP138934.1"/>
</dbReference>
<dbReference type="InterPro" id="IPR052184">
    <property type="entry name" value="SDR_enzymes"/>
</dbReference>